<feature type="non-terminal residue" evidence="2">
    <location>
        <position position="49"/>
    </location>
</feature>
<reference evidence="2 3" key="1">
    <citation type="journal article" date="2018" name="Front. Plant Sci.">
        <title>Red Clover (Trifolium pratense) and Zigzag Clover (T. medium) - A Picture of Genomic Similarities and Differences.</title>
        <authorList>
            <person name="Dluhosova J."/>
            <person name="Istvanek J."/>
            <person name="Nedelnik J."/>
            <person name="Repkova J."/>
        </authorList>
    </citation>
    <scope>NUCLEOTIDE SEQUENCE [LARGE SCALE GENOMIC DNA]</scope>
    <source>
        <strain evidence="3">cv. 10/8</strain>
        <tissue evidence="2">Leaf</tissue>
    </source>
</reference>
<dbReference type="AlphaFoldDB" id="A0A392UDX8"/>
<proteinExistence type="predicted"/>
<evidence type="ECO:0000313" key="3">
    <source>
        <dbReference type="Proteomes" id="UP000265520"/>
    </source>
</evidence>
<evidence type="ECO:0000313" key="2">
    <source>
        <dbReference type="EMBL" id="MCI69935.1"/>
    </source>
</evidence>
<keyword evidence="3" id="KW-1185">Reference proteome</keyword>
<feature type="region of interest" description="Disordered" evidence="1">
    <location>
        <begin position="1"/>
        <end position="23"/>
    </location>
</feature>
<dbReference type="Proteomes" id="UP000265520">
    <property type="component" value="Unassembled WGS sequence"/>
</dbReference>
<comment type="caution">
    <text evidence="2">The sequence shown here is derived from an EMBL/GenBank/DDBJ whole genome shotgun (WGS) entry which is preliminary data.</text>
</comment>
<organism evidence="2 3">
    <name type="scientific">Trifolium medium</name>
    <dbReference type="NCBI Taxonomy" id="97028"/>
    <lineage>
        <taxon>Eukaryota</taxon>
        <taxon>Viridiplantae</taxon>
        <taxon>Streptophyta</taxon>
        <taxon>Embryophyta</taxon>
        <taxon>Tracheophyta</taxon>
        <taxon>Spermatophyta</taxon>
        <taxon>Magnoliopsida</taxon>
        <taxon>eudicotyledons</taxon>
        <taxon>Gunneridae</taxon>
        <taxon>Pentapetalae</taxon>
        <taxon>rosids</taxon>
        <taxon>fabids</taxon>
        <taxon>Fabales</taxon>
        <taxon>Fabaceae</taxon>
        <taxon>Papilionoideae</taxon>
        <taxon>50 kb inversion clade</taxon>
        <taxon>NPAAA clade</taxon>
        <taxon>Hologalegina</taxon>
        <taxon>IRL clade</taxon>
        <taxon>Trifolieae</taxon>
        <taxon>Trifolium</taxon>
    </lineage>
</organism>
<accession>A0A392UDX8</accession>
<evidence type="ECO:0000256" key="1">
    <source>
        <dbReference type="SAM" id="MobiDB-lite"/>
    </source>
</evidence>
<sequence>MRVKDAFQRERRAGRDDRDDDHGTEIGEMLSLLRYRVEGLNWEKTVQEG</sequence>
<name>A0A392UDX8_9FABA</name>
<protein>
    <submittedName>
        <fullName evidence="2">Uncharacterized protein</fullName>
    </submittedName>
</protein>
<dbReference type="EMBL" id="LXQA010765668">
    <property type="protein sequence ID" value="MCI69935.1"/>
    <property type="molecule type" value="Genomic_DNA"/>
</dbReference>